<organism evidence="2 3">
    <name type="scientific">Legionella geestiana</name>
    <dbReference type="NCBI Taxonomy" id="45065"/>
    <lineage>
        <taxon>Bacteria</taxon>
        <taxon>Pseudomonadati</taxon>
        <taxon>Pseudomonadota</taxon>
        <taxon>Gammaproteobacteria</taxon>
        <taxon>Legionellales</taxon>
        <taxon>Legionellaceae</taxon>
        <taxon>Legionella</taxon>
    </lineage>
</organism>
<keyword evidence="3" id="KW-1185">Reference proteome</keyword>
<dbReference type="SUPFAM" id="SSF52821">
    <property type="entry name" value="Rhodanese/Cell cycle control phosphatase"/>
    <property type="match status" value="1"/>
</dbReference>
<dbReference type="AlphaFoldDB" id="A0A0W0TTG3"/>
<evidence type="ECO:0000313" key="2">
    <source>
        <dbReference type="EMBL" id="KTC98962.1"/>
    </source>
</evidence>
<dbReference type="PROSITE" id="PS50206">
    <property type="entry name" value="RHODANESE_3"/>
    <property type="match status" value="1"/>
</dbReference>
<dbReference type="PANTHER" id="PTHR43031">
    <property type="entry name" value="FAD-DEPENDENT OXIDOREDUCTASE"/>
    <property type="match status" value="1"/>
</dbReference>
<dbReference type="STRING" id="45065.Lgee_1408"/>
<dbReference type="PATRIC" id="fig|45065.4.peg.1522"/>
<dbReference type="EMBL" id="LNYC01000052">
    <property type="protein sequence ID" value="KTC98962.1"/>
    <property type="molecule type" value="Genomic_DNA"/>
</dbReference>
<feature type="domain" description="Rhodanese" evidence="1">
    <location>
        <begin position="16"/>
        <end position="105"/>
    </location>
</feature>
<dbReference type="CDD" id="cd00158">
    <property type="entry name" value="RHOD"/>
    <property type="match status" value="1"/>
</dbReference>
<reference evidence="2 3" key="1">
    <citation type="submission" date="2015-11" db="EMBL/GenBank/DDBJ databases">
        <title>Genomic analysis of 38 Legionella species identifies large and diverse effector repertoires.</title>
        <authorList>
            <person name="Burstein D."/>
            <person name="Amaro F."/>
            <person name="Zusman T."/>
            <person name="Lifshitz Z."/>
            <person name="Cohen O."/>
            <person name="Gilbert J.A."/>
            <person name="Pupko T."/>
            <person name="Shuman H.A."/>
            <person name="Segal G."/>
        </authorList>
    </citation>
    <scope>NUCLEOTIDE SEQUENCE [LARGE SCALE GENOMIC DNA]</scope>
    <source>
        <strain evidence="2 3">ATCC 49504</strain>
    </source>
</reference>
<dbReference type="SMART" id="SM00450">
    <property type="entry name" value="RHOD"/>
    <property type="match status" value="1"/>
</dbReference>
<dbReference type="InterPro" id="IPR036873">
    <property type="entry name" value="Rhodanese-like_dom_sf"/>
</dbReference>
<name>A0A0W0TTG3_9GAMM</name>
<dbReference type="Gene3D" id="3.40.250.10">
    <property type="entry name" value="Rhodanese-like domain"/>
    <property type="match status" value="1"/>
</dbReference>
<dbReference type="Proteomes" id="UP000054785">
    <property type="component" value="Unassembled WGS sequence"/>
</dbReference>
<dbReference type="RefSeq" id="WP_051550793.1">
    <property type="nucleotide sequence ID" value="NZ_CAAAHN010000006.1"/>
</dbReference>
<dbReference type="InterPro" id="IPR050229">
    <property type="entry name" value="GlpE_sulfurtransferase"/>
</dbReference>
<evidence type="ECO:0000313" key="3">
    <source>
        <dbReference type="Proteomes" id="UP000054785"/>
    </source>
</evidence>
<accession>A0A0W0TTG3</accession>
<dbReference type="InterPro" id="IPR001763">
    <property type="entry name" value="Rhodanese-like_dom"/>
</dbReference>
<comment type="caution">
    <text evidence="2">The sequence shown here is derived from an EMBL/GenBank/DDBJ whole genome shotgun (WGS) entry which is preliminary data.</text>
</comment>
<dbReference type="Pfam" id="PF00581">
    <property type="entry name" value="Rhodanese"/>
    <property type="match status" value="1"/>
</dbReference>
<dbReference type="PANTHER" id="PTHR43031:SF1">
    <property type="entry name" value="PYRIDINE NUCLEOTIDE-DISULPHIDE OXIDOREDUCTASE"/>
    <property type="match status" value="1"/>
</dbReference>
<evidence type="ECO:0000259" key="1">
    <source>
        <dbReference type="PROSITE" id="PS50206"/>
    </source>
</evidence>
<gene>
    <name evidence="2" type="ORF">Lgee_1408</name>
</gene>
<protein>
    <submittedName>
        <fullName evidence="2">Rhodanese domain protein</fullName>
    </submittedName>
</protein>
<proteinExistence type="predicted"/>
<sequence length="107" mass="11671">MAMHVVDAKTLKQWLERDEAVLVDVRECAEHAEARIAPAMHVPLATLSRETLPAFAGKKLVLHCAAGVRSARGCERLLTEWPELEVYSLEGGIQAWAGMGYPVDCGA</sequence>